<dbReference type="Pfam" id="PF07690">
    <property type="entry name" value="MFS_1"/>
    <property type="match status" value="1"/>
</dbReference>
<feature type="transmembrane region" description="Helical" evidence="6">
    <location>
        <begin position="301"/>
        <end position="318"/>
    </location>
</feature>
<feature type="transmembrane region" description="Helical" evidence="6">
    <location>
        <begin position="324"/>
        <end position="347"/>
    </location>
</feature>
<feature type="transmembrane region" description="Helical" evidence="6">
    <location>
        <begin position="386"/>
        <end position="405"/>
    </location>
</feature>
<dbReference type="SUPFAM" id="SSF103473">
    <property type="entry name" value="MFS general substrate transporter"/>
    <property type="match status" value="1"/>
</dbReference>
<feature type="transmembrane region" description="Helical" evidence="6">
    <location>
        <begin position="113"/>
        <end position="136"/>
    </location>
</feature>
<dbReference type="PANTHER" id="PTHR23513">
    <property type="entry name" value="INTEGRAL MEMBRANE EFFLUX PROTEIN-RELATED"/>
    <property type="match status" value="1"/>
</dbReference>
<evidence type="ECO:0000256" key="5">
    <source>
        <dbReference type="ARBA" id="ARBA00023136"/>
    </source>
</evidence>
<evidence type="ECO:0000256" key="2">
    <source>
        <dbReference type="ARBA" id="ARBA00022475"/>
    </source>
</evidence>
<dbReference type="CDD" id="cd06173">
    <property type="entry name" value="MFS_MefA_like"/>
    <property type="match status" value="1"/>
</dbReference>
<dbReference type="InterPro" id="IPR011701">
    <property type="entry name" value="MFS"/>
</dbReference>
<comment type="caution">
    <text evidence="7">The sequence shown here is derived from an EMBL/GenBank/DDBJ whole genome shotgun (WGS) entry which is preliminary data.</text>
</comment>
<feature type="transmembrane region" description="Helical" evidence="6">
    <location>
        <begin position="359"/>
        <end position="380"/>
    </location>
</feature>
<comment type="subcellular location">
    <subcellularLocation>
        <location evidence="1">Cell membrane</location>
        <topology evidence="1">Multi-pass membrane protein</topology>
    </subcellularLocation>
</comment>
<evidence type="ECO:0000256" key="3">
    <source>
        <dbReference type="ARBA" id="ARBA00022692"/>
    </source>
</evidence>
<keyword evidence="2" id="KW-1003">Cell membrane</keyword>
<dbReference type="InterPro" id="IPR036259">
    <property type="entry name" value="MFS_trans_sf"/>
</dbReference>
<accession>A0ABU3V4N4</accession>
<feature type="transmembrane region" description="Helical" evidence="6">
    <location>
        <begin position="239"/>
        <end position="262"/>
    </location>
</feature>
<gene>
    <name evidence="7" type="ORF">PU648_54640</name>
</gene>
<evidence type="ECO:0000313" key="8">
    <source>
        <dbReference type="Proteomes" id="UP001257627"/>
    </source>
</evidence>
<keyword evidence="5 6" id="KW-0472">Membrane</keyword>
<dbReference type="EMBL" id="JARAKF010000002">
    <property type="protein sequence ID" value="MDU9001145.1"/>
    <property type="molecule type" value="Genomic_DNA"/>
</dbReference>
<dbReference type="PANTHER" id="PTHR23513:SF11">
    <property type="entry name" value="STAPHYLOFERRIN A TRANSPORTER"/>
    <property type="match status" value="1"/>
</dbReference>
<reference evidence="7 8" key="1">
    <citation type="submission" date="2023-02" db="EMBL/GenBank/DDBJ databases">
        <authorList>
            <person name="Maleckis M."/>
        </authorList>
    </citation>
    <scope>NUCLEOTIDE SEQUENCE [LARGE SCALE GENOMIC DNA]</scope>
    <source>
        <strain evidence="7 8">P8-A2</strain>
    </source>
</reference>
<evidence type="ECO:0000256" key="4">
    <source>
        <dbReference type="ARBA" id="ARBA00022989"/>
    </source>
</evidence>
<keyword evidence="8" id="KW-1185">Reference proteome</keyword>
<feature type="transmembrane region" description="Helical" evidence="6">
    <location>
        <begin position="268"/>
        <end position="289"/>
    </location>
</feature>
<sequence>MTSAPGLAPQQRATYREVLANRRFRLLFVTRTLTVTADSLRIMTLSVLVFATTGSPLLGALTFGVGFLPQLAGSLFLGSLADRARPRRLVTAGYGLQCAAAAVMGVAHLPVAAILVVIAAVASLTPAFSGVTNRLIAETLTGDAYVLGRSMSNMSASAAQLLGLAGGGAAVELLGPRSSLLLSAGAYLAAAVAVRLRLPDLPAPEQAVRHGSRRGFGSVLRHSWSGNTKLLAERRVRTLLLAQWLPPAFVAGAESLIVPFAGGRGMPAGSTGLLLACLPVGMLAGDLAVGRFVRPAVRERLVAALVMVIGLPLAGFALDPPWVMCAGLLLVTGTGFAYALGLQRPFLDAVPQASRGQAFGLLTAGLMTVQGAGPVVFGAVAEFTDVGVAMALAGLATVCVARCVAPWRTGRGQ</sequence>
<keyword evidence="4 6" id="KW-1133">Transmembrane helix</keyword>
<keyword evidence="3 6" id="KW-0812">Transmembrane</keyword>
<evidence type="ECO:0000313" key="7">
    <source>
        <dbReference type="EMBL" id="MDU9001145.1"/>
    </source>
</evidence>
<dbReference type="Gene3D" id="1.20.1250.20">
    <property type="entry name" value="MFS general substrate transporter like domains"/>
    <property type="match status" value="1"/>
</dbReference>
<evidence type="ECO:0000256" key="1">
    <source>
        <dbReference type="ARBA" id="ARBA00004651"/>
    </source>
</evidence>
<proteinExistence type="predicted"/>
<name>A0ABU3V4N4_9ACTN</name>
<organism evidence="7 8">
    <name type="scientific">Streptomyces mirabilis</name>
    <dbReference type="NCBI Taxonomy" id="68239"/>
    <lineage>
        <taxon>Bacteria</taxon>
        <taxon>Bacillati</taxon>
        <taxon>Actinomycetota</taxon>
        <taxon>Actinomycetes</taxon>
        <taxon>Kitasatosporales</taxon>
        <taxon>Streptomycetaceae</taxon>
        <taxon>Streptomyces</taxon>
    </lineage>
</organism>
<protein>
    <submittedName>
        <fullName evidence="7">MFS transporter</fullName>
    </submittedName>
</protein>
<dbReference type="Proteomes" id="UP001257627">
    <property type="component" value="Unassembled WGS sequence"/>
</dbReference>
<evidence type="ECO:0000256" key="6">
    <source>
        <dbReference type="SAM" id="Phobius"/>
    </source>
</evidence>